<comment type="caution">
    <text evidence="4">The sequence shown here is derived from an EMBL/GenBank/DDBJ whole genome shotgun (WGS) entry which is preliminary data.</text>
</comment>
<feature type="transmembrane region" description="Helical" evidence="2">
    <location>
        <begin position="83"/>
        <end position="105"/>
    </location>
</feature>
<dbReference type="PANTHER" id="PTHR10579">
    <property type="entry name" value="CALCIUM-ACTIVATED CHLORIDE CHANNEL REGULATOR"/>
    <property type="match status" value="1"/>
</dbReference>
<dbReference type="PANTHER" id="PTHR10579:SF43">
    <property type="entry name" value="ZINC FINGER (C3HC4-TYPE RING FINGER) FAMILY PROTEIN"/>
    <property type="match status" value="1"/>
</dbReference>
<dbReference type="Pfam" id="PF00092">
    <property type="entry name" value="VWA"/>
    <property type="match status" value="1"/>
</dbReference>
<reference evidence="4 5" key="1">
    <citation type="journal article" date="2019" name="Microorganisms">
        <title>Paenibacillus lutrae sp. nov., A Chitinolytic Species Isolated from A River Otter in Castril Natural Park, Granada, Spain.</title>
        <authorList>
            <person name="Rodriguez M."/>
            <person name="Reina J.C."/>
            <person name="Bejar V."/>
            <person name="Llamas I."/>
        </authorList>
    </citation>
    <scope>NUCLEOTIDE SEQUENCE [LARGE SCALE GENOMIC DNA]</scope>
    <source>
        <strain evidence="4 5">N10</strain>
    </source>
</reference>
<keyword evidence="2" id="KW-1133">Transmembrane helix</keyword>
<proteinExistence type="predicted"/>
<keyword evidence="2" id="KW-0472">Membrane</keyword>
<name>A0A7X3JYE2_9BACL</name>
<evidence type="ECO:0000313" key="5">
    <source>
        <dbReference type="Proteomes" id="UP000490800"/>
    </source>
</evidence>
<feature type="transmembrane region" description="Helical" evidence="2">
    <location>
        <begin position="339"/>
        <end position="357"/>
    </location>
</feature>
<feature type="region of interest" description="Disordered" evidence="1">
    <location>
        <begin position="399"/>
        <end position="429"/>
    </location>
</feature>
<evidence type="ECO:0000256" key="2">
    <source>
        <dbReference type="SAM" id="Phobius"/>
    </source>
</evidence>
<dbReference type="InterPro" id="IPR051266">
    <property type="entry name" value="CLCR"/>
</dbReference>
<feature type="domain" description="VWFA" evidence="3">
    <location>
        <begin position="115"/>
        <end position="287"/>
    </location>
</feature>
<keyword evidence="5" id="KW-1185">Reference proteome</keyword>
<accession>A0A7X3JYE2</accession>
<dbReference type="RefSeq" id="WP_166541828.1">
    <property type="nucleotide sequence ID" value="NZ_RHLK01000002.1"/>
</dbReference>
<gene>
    <name evidence="4" type="ORF">EDM21_04680</name>
</gene>
<feature type="transmembrane region" description="Helical" evidence="2">
    <location>
        <begin position="312"/>
        <end position="333"/>
    </location>
</feature>
<dbReference type="Gene3D" id="3.40.50.410">
    <property type="entry name" value="von Willebrand factor, type A domain"/>
    <property type="match status" value="1"/>
</dbReference>
<dbReference type="Proteomes" id="UP000490800">
    <property type="component" value="Unassembled WGS sequence"/>
</dbReference>
<feature type="transmembrane region" description="Helical" evidence="2">
    <location>
        <begin position="39"/>
        <end position="63"/>
    </location>
</feature>
<organism evidence="4 5">
    <name type="scientific">Paenibacillus lutrae</name>
    <dbReference type="NCBI Taxonomy" id="2078573"/>
    <lineage>
        <taxon>Bacteria</taxon>
        <taxon>Bacillati</taxon>
        <taxon>Bacillota</taxon>
        <taxon>Bacilli</taxon>
        <taxon>Bacillales</taxon>
        <taxon>Paenibacillaceae</taxon>
        <taxon>Paenibacillus</taxon>
    </lineage>
</organism>
<protein>
    <submittedName>
        <fullName evidence="4">VWA domain-containing protein</fullName>
    </submittedName>
</protein>
<evidence type="ECO:0000259" key="3">
    <source>
        <dbReference type="PROSITE" id="PS50234"/>
    </source>
</evidence>
<dbReference type="SMART" id="SM00327">
    <property type="entry name" value="VWA"/>
    <property type="match status" value="1"/>
</dbReference>
<feature type="transmembrane region" description="Helical" evidence="2">
    <location>
        <begin position="6"/>
        <end position="27"/>
    </location>
</feature>
<keyword evidence="2" id="KW-0812">Transmembrane</keyword>
<feature type="transmembrane region" description="Helical" evidence="2">
    <location>
        <begin position="369"/>
        <end position="391"/>
    </location>
</feature>
<feature type="compositionally biased region" description="Polar residues" evidence="1">
    <location>
        <begin position="419"/>
        <end position="429"/>
    </location>
</feature>
<dbReference type="InterPro" id="IPR002035">
    <property type="entry name" value="VWF_A"/>
</dbReference>
<evidence type="ECO:0000313" key="4">
    <source>
        <dbReference type="EMBL" id="MVO98820.1"/>
    </source>
</evidence>
<dbReference type="EMBL" id="RHLK01000002">
    <property type="protein sequence ID" value="MVO98820.1"/>
    <property type="molecule type" value="Genomic_DNA"/>
</dbReference>
<dbReference type="CDD" id="cd00198">
    <property type="entry name" value="vWFA"/>
    <property type="match status" value="1"/>
</dbReference>
<dbReference type="AlphaFoldDB" id="A0A7X3JYE2"/>
<dbReference type="PROSITE" id="PS50234">
    <property type="entry name" value="VWFA"/>
    <property type="match status" value="1"/>
</dbReference>
<sequence>MKQRKWSPLLTLFSVIGGFVGFFVGEYMLSRWGGSLHEIVLMGLYFGQFALFVGLFCLVAEMISPELNGRNWRLRYAGDGWKFLVPATLVMLFVAGALFQLLYGLQFVGKQAPRDYVLVLDKSESMVQNDPDKQSLQAAKSLIGRMNGGNRVALFTFNEDTQLVSPLTSLKSSGAREELQSRLDKFGEPVGMTDIGKALTTVMDELKKEGAASSKAAVILISDGYSDVNTAQVLAPYLEAGIPVHTVGIDGSQVEGIELLQRIAGETNASFHDVKSADQITGAFEQIYASEQQWNLVSERLGPAASDNFHGILRVALILLIGTLIGLSLGIIFDNRHLALSFAIGGTIAGLIAGLVLELSLPGTSIPAFYRAVAAVTLAFVLSLATLIIPVNNNDSNPGLRAGSRQKARPGASSRLGDRSSQLPGKQFR</sequence>
<dbReference type="SUPFAM" id="SSF53300">
    <property type="entry name" value="vWA-like"/>
    <property type="match status" value="1"/>
</dbReference>
<evidence type="ECO:0000256" key="1">
    <source>
        <dbReference type="SAM" id="MobiDB-lite"/>
    </source>
</evidence>
<dbReference type="InterPro" id="IPR036465">
    <property type="entry name" value="vWFA_dom_sf"/>
</dbReference>